<geneLocation type="mitochondrion" evidence="1"/>
<protein>
    <submittedName>
        <fullName evidence="1">Uncharacterized protein</fullName>
    </submittedName>
</protein>
<keyword evidence="1" id="KW-0496">Mitochondrion</keyword>
<comment type="caution">
    <text evidence="1">The sequence shown here is derived from an EMBL/GenBank/DDBJ whole genome shotgun (WGS) entry which is preliminary data.</text>
</comment>
<organism evidence="1">
    <name type="scientific">Picea glauca</name>
    <name type="common">White spruce</name>
    <name type="synonym">Pinus glauca</name>
    <dbReference type="NCBI Taxonomy" id="3330"/>
    <lineage>
        <taxon>Eukaryota</taxon>
        <taxon>Viridiplantae</taxon>
        <taxon>Streptophyta</taxon>
        <taxon>Embryophyta</taxon>
        <taxon>Tracheophyta</taxon>
        <taxon>Spermatophyta</taxon>
        <taxon>Pinopsida</taxon>
        <taxon>Pinidae</taxon>
        <taxon>Conifers I</taxon>
        <taxon>Pinales</taxon>
        <taxon>Pinaceae</taxon>
        <taxon>Picea</taxon>
    </lineage>
</organism>
<gene>
    <name evidence="1" type="ORF">ABT39_MTgene5448</name>
</gene>
<accession>A0A101LXZ9</accession>
<dbReference type="AlphaFoldDB" id="A0A101LXZ9"/>
<name>A0A101LXZ9_PICGL</name>
<evidence type="ECO:0000313" key="1">
    <source>
        <dbReference type="EMBL" id="KUM47263.1"/>
    </source>
</evidence>
<sequence length="60" mass="6994">MGYEIDKYIHLSCDFHFYPSYFSIRSAASLGTERPGTASFRNYPLLSSQLTHYYIVMHPL</sequence>
<dbReference type="EMBL" id="LKAM01000007">
    <property type="protein sequence ID" value="KUM47263.1"/>
    <property type="molecule type" value="Genomic_DNA"/>
</dbReference>
<proteinExistence type="predicted"/>
<reference evidence="1" key="1">
    <citation type="journal article" date="2015" name="Genome Biol. Evol.">
        <title>Organellar Genomes of White Spruce (Picea glauca): Assembly and Annotation.</title>
        <authorList>
            <person name="Jackman S.D."/>
            <person name="Warren R.L."/>
            <person name="Gibb E.A."/>
            <person name="Vandervalk B.P."/>
            <person name="Mohamadi H."/>
            <person name="Chu J."/>
            <person name="Raymond A."/>
            <person name="Pleasance S."/>
            <person name="Coope R."/>
            <person name="Wildung M.R."/>
            <person name="Ritland C.E."/>
            <person name="Bousquet J."/>
            <person name="Jones S.J."/>
            <person name="Bohlmann J."/>
            <person name="Birol I."/>
        </authorList>
    </citation>
    <scope>NUCLEOTIDE SEQUENCE [LARGE SCALE GENOMIC DNA]</scope>
    <source>
        <tissue evidence="1">Flushing bud</tissue>
    </source>
</reference>